<evidence type="ECO:0000256" key="1">
    <source>
        <dbReference type="SAM" id="MobiDB-lite"/>
    </source>
</evidence>
<dbReference type="InterPro" id="IPR053146">
    <property type="entry name" value="QDO-like"/>
</dbReference>
<dbReference type="Pfam" id="PF07883">
    <property type="entry name" value="Cupin_2"/>
    <property type="match status" value="1"/>
</dbReference>
<gene>
    <name evidence="3" type="ORF">GR138_27710</name>
</gene>
<protein>
    <submittedName>
        <fullName evidence="3">Cupin domain-containing protein</fullName>
    </submittedName>
</protein>
<name>A0A6N8SKN2_9HYPH</name>
<dbReference type="EMBL" id="WUMK01000014">
    <property type="protein sequence ID" value="MXN48993.1"/>
    <property type="molecule type" value="Genomic_DNA"/>
</dbReference>
<dbReference type="OrthoDB" id="9798709at2"/>
<dbReference type="Gene3D" id="2.60.120.10">
    <property type="entry name" value="Jelly Rolls"/>
    <property type="match status" value="1"/>
</dbReference>
<feature type="domain" description="Cupin type-2" evidence="2">
    <location>
        <begin position="84"/>
        <end position="148"/>
    </location>
</feature>
<evidence type="ECO:0000313" key="3">
    <source>
        <dbReference type="EMBL" id="MXN48993.1"/>
    </source>
</evidence>
<dbReference type="InterPro" id="IPR013096">
    <property type="entry name" value="Cupin_2"/>
</dbReference>
<feature type="region of interest" description="Disordered" evidence="1">
    <location>
        <begin position="15"/>
        <end position="45"/>
    </location>
</feature>
<feature type="compositionally biased region" description="Basic and acidic residues" evidence="1">
    <location>
        <begin position="25"/>
        <end position="45"/>
    </location>
</feature>
<evidence type="ECO:0000259" key="2">
    <source>
        <dbReference type="Pfam" id="PF07883"/>
    </source>
</evidence>
<dbReference type="PANTHER" id="PTHR36440:SF1">
    <property type="entry name" value="PUTATIVE (AFU_ORTHOLOGUE AFUA_8G07350)-RELATED"/>
    <property type="match status" value="1"/>
</dbReference>
<dbReference type="SUPFAM" id="SSF51182">
    <property type="entry name" value="RmlC-like cupins"/>
    <property type="match status" value="1"/>
</dbReference>
<reference evidence="3 4" key="1">
    <citation type="submission" date="2019-12" db="EMBL/GenBank/DDBJ databases">
        <title>Shinella kummerowiae sp. nov., a symbiotic bacterium isolated from root nodules of the herbal legume Kummerowia stipulacea.</title>
        <authorList>
            <person name="Gao J."/>
        </authorList>
    </citation>
    <scope>NUCLEOTIDE SEQUENCE [LARGE SCALE GENOMIC DNA]</scope>
    <source>
        <strain evidence="3 4">CCBAU 25048</strain>
    </source>
</reference>
<evidence type="ECO:0000313" key="4">
    <source>
        <dbReference type="Proteomes" id="UP000435802"/>
    </source>
</evidence>
<accession>A0A6N8SKN2</accession>
<sequence length="186" mass="20159">MHKMTGVAIAPFAGDGPRLTHIAGSRRDGHDDAGAAGRPEPRRDVGYHLDQQTWLDTTPGERLTVRLHSREVDGKFCILENIAESGTATPMHVHAEDEISRVLEGEVVFSVHGQISTLREGSQVLIRSGTPHAWRNRSGRPARLLTIFSPGGIEALFLRMPGLPPAEVVQLAADYGTLLIGPPLPE</sequence>
<proteinExistence type="predicted"/>
<dbReference type="AlphaFoldDB" id="A0A6N8SKN2"/>
<keyword evidence="4" id="KW-1185">Reference proteome</keyword>
<dbReference type="InterPro" id="IPR011051">
    <property type="entry name" value="RmlC_Cupin_sf"/>
</dbReference>
<comment type="caution">
    <text evidence="3">The sequence shown here is derived from an EMBL/GenBank/DDBJ whole genome shotgun (WGS) entry which is preliminary data.</text>
</comment>
<dbReference type="RefSeq" id="WP_160862473.1">
    <property type="nucleotide sequence ID" value="NZ_WUMK01000014.1"/>
</dbReference>
<dbReference type="PANTHER" id="PTHR36440">
    <property type="entry name" value="PUTATIVE (AFU_ORTHOLOGUE AFUA_8G07350)-RELATED"/>
    <property type="match status" value="1"/>
</dbReference>
<organism evidence="3 4">
    <name type="scientific">Shinella kummerowiae</name>
    <dbReference type="NCBI Taxonomy" id="417745"/>
    <lineage>
        <taxon>Bacteria</taxon>
        <taxon>Pseudomonadati</taxon>
        <taxon>Pseudomonadota</taxon>
        <taxon>Alphaproteobacteria</taxon>
        <taxon>Hyphomicrobiales</taxon>
        <taxon>Rhizobiaceae</taxon>
        <taxon>Shinella</taxon>
    </lineage>
</organism>
<dbReference type="Proteomes" id="UP000435802">
    <property type="component" value="Unassembled WGS sequence"/>
</dbReference>
<dbReference type="InterPro" id="IPR014710">
    <property type="entry name" value="RmlC-like_jellyroll"/>
</dbReference>